<accession>K1XI93</accession>
<reference evidence="2" key="1">
    <citation type="journal article" date="2012" name="Science">
        <title>Fermentation, hydrogen, and sulfur metabolism in multiple uncultivated bacterial phyla.</title>
        <authorList>
            <person name="Wrighton K.C."/>
            <person name="Thomas B.C."/>
            <person name="Sharon I."/>
            <person name="Miller C.S."/>
            <person name="Castelle C.J."/>
            <person name="VerBerkmoes N.C."/>
            <person name="Wilkins M.J."/>
            <person name="Hettich R.L."/>
            <person name="Lipton M.S."/>
            <person name="Williams K.H."/>
            <person name="Long P.E."/>
            <person name="Banfield J.F."/>
        </authorList>
    </citation>
    <scope>NUCLEOTIDE SEQUENCE [LARGE SCALE GENOMIC DNA]</scope>
</reference>
<evidence type="ECO:0000313" key="2">
    <source>
        <dbReference type="EMBL" id="EKD24961.1"/>
    </source>
</evidence>
<dbReference type="EMBL" id="AMFJ01036149">
    <property type="protein sequence ID" value="EKD24961.1"/>
    <property type="molecule type" value="Genomic_DNA"/>
</dbReference>
<feature type="transmembrane region" description="Helical" evidence="1">
    <location>
        <begin position="6"/>
        <end position="27"/>
    </location>
</feature>
<evidence type="ECO:0000256" key="1">
    <source>
        <dbReference type="SAM" id="Phobius"/>
    </source>
</evidence>
<keyword evidence="1" id="KW-0472">Membrane</keyword>
<sequence>MTHSMYLILIGSGIGGLIGIIITYIVMHKRFTKKMQHQEIVQFIRRMRRLKGNGKVDIMERSIKRFARKCLSFYYGSFEDFNSKNYDAIGHFIRIYDSQKYYSIQDDGLGNAYTTIQTYRKNISEEEIQNKICENLRLIIA</sequence>
<keyword evidence="1" id="KW-0812">Transmembrane</keyword>
<name>K1XI93_9BACT</name>
<dbReference type="AlphaFoldDB" id="K1XI93"/>
<comment type="caution">
    <text evidence="2">The sequence shown here is derived from an EMBL/GenBank/DDBJ whole genome shotgun (WGS) entry which is preliminary data.</text>
</comment>
<proteinExistence type="predicted"/>
<gene>
    <name evidence="2" type="ORF">ACD_80C00142G0003</name>
</gene>
<organism evidence="2">
    <name type="scientific">uncultured bacterium</name>
    <name type="common">gcode 4</name>
    <dbReference type="NCBI Taxonomy" id="1234023"/>
    <lineage>
        <taxon>Bacteria</taxon>
        <taxon>environmental samples</taxon>
    </lineage>
</organism>
<protein>
    <submittedName>
        <fullName evidence="2">Uncharacterized protein</fullName>
    </submittedName>
</protein>
<keyword evidence="1" id="KW-1133">Transmembrane helix</keyword>